<evidence type="ECO:0000256" key="2">
    <source>
        <dbReference type="ARBA" id="ARBA00022737"/>
    </source>
</evidence>
<proteinExistence type="predicted"/>
<dbReference type="Gene3D" id="3.80.10.10">
    <property type="entry name" value="Ribonuclease Inhibitor"/>
    <property type="match status" value="1"/>
</dbReference>
<dbReference type="Gramene" id="rna-gnl|WGS:NBSK|LSAT_5X118520_mrna">
    <property type="protein sequence ID" value="cds-PLY80811.1"/>
    <property type="gene ID" value="gene-LSAT_5X118520"/>
</dbReference>
<dbReference type="FunFam" id="1.10.510.10:FF:000448">
    <property type="entry name" value="Putative LRR receptor-like serine/threonine-protein kinase"/>
    <property type="match status" value="1"/>
</dbReference>
<evidence type="ECO:0000256" key="4">
    <source>
        <dbReference type="SAM" id="SignalP"/>
    </source>
</evidence>
<dbReference type="Pfam" id="PF23598">
    <property type="entry name" value="LRR_14"/>
    <property type="match status" value="1"/>
</dbReference>
<dbReference type="Proteomes" id="UP000235145">
    <property type="component" value="Unassembled WGS sequence"/>
</dbReference>
<evidence type="ECO:0000256" key="1">
    <source>
        <dbReference type="ARBA" id="ARBA00022614"/>
    </source>
</evidence>
<dbReference type="GO" id="GO:0004674">
    <property type="term" value="F:protein serine/threonine kinase activity"/>
    <property type="evidence" value="ECO:0007669"/>
    <property type="project" value="UniProtKB-EC"/>
</dbReference>
<dbReference type="OrthoDB" id="676979at2759"/>
<evidence type="ECO:0000313" key="7">
    <source>
        <dbReference type="Proteomes" id="UP000235145"/>
    </source>
</evidence>
<feature type="signal peptide" evidence="4">
    <location>
        <begin position="1"/>
        <end position="18"/>
    </location>
</feature>
<accession>A0A9R1XB67</accession>
<dbReference type="PANTHER" id="PTHR48007:SF81">
    <property type="entry name" value="PROTEIN KINASE DOMAIN-CONTAINING PROTEIN"/>
    <property type="match status" value="1"/>
</dbReference>
<dbReference type="PROSITE" id="PS50011">
    <property type="entry name" value="PROTEIN_KINASE_DOM"/>
    <property type="match status" value="1"/>
</dbReference>
<keyword evidence="3" id="KW-0472">Membrane</keyword>
<dbReference type="Gene3D" id="3.30.200.20">
    <property type="entry name" value="Phosphorylase Kinase, domain 1"/>
    <property type="match status" value="1"/>
</dbReference>
<dbReference type="InterPro" id="IPR046959">
    <property type="entry name" value="PRK1-6/SRF4-like"/>
</dbReference>
<feature type="domain" description="Protein kinase" evidence="5">
    <location>
        <begin position="437"/>
        <end position="717"/>
    </location>
</feature>
<evidence type="ECO:0000256" key="3">
    <source>
        <dbReference type="SAM" id="Phobius"/>
    </source>
</evidence>
<dbReference type="FunFam" id="3.30.200.20:FF:000433">
    <property type="entry name" value="Predicted protein"/>
    <property type="match status" value="1"/>
</dbReference>
<keyword evidence="2" id="KW-0677">Repeat</keyword>
<keyword evidence="1" id="KW-0433">Leucine-rich repeat</keyword>
<dbReference type="InterPro" id="IPR032675">
    <property type="entry name" value="LRR_dom_sf"/>
</dbReference>
<dbReference type="EMBL" id="NBSK02000005">
    <property type="protein sequence ID" value="KAJ0204064.1"/>
    <property type="molecule type" value="Genomic_DNA"/>
</dbReference>
<keyword evidence="7" id="KW-1185">Reference proteome</keyword>
<dbReference type="Pfam" id="PF07714">
    <property type="entry name" value="PK_Tyr_Ser-Thr"/>
    <property type="match status" value="1"/>
</dbReference>
<organism evidence="6 7">
    <name type="scientific">Lactuca sativa</name>
    <name type="common">Garden lettuce</name>
    <dbReference type="NCBI Taxonomy" id="4236"/>
    <lineage>
        <taxon>Eukaryota</taxon>
        <taxon>Viridiplantae</taxon>
        <taxon>Streptophyta</taxon>
        <taxon>Embryophyta</taxon>
        <taxon>Tracheophyta</taxon>
        <taxon>Spermatophyta</taxon>
        <taxon>Magnoliopsida</taxon>
        <taxon>eudicotyledons</taxon>
        <taxon>Gunneridae</taxon>
        <taxon>Pentapetalae</taxon>
        <taxon>asterids</taxon>
        <taxon>campanulids</taxon>
        <taxon>Asterales</taxon>
        <taxon>Asteraceae</taxon>
        <taxon>Cichorioideae</taxon>
        <taxon>Cichorieae</taxon>
        <taxon>Lactucinae</taxon>
        <taxon>Lactuca</taxon>
    </lineage>
</organism>
<reference evidence="6 7" key="1">
    <citation type="journal article" date="2017" name="Nat. Commun.">
        <title>Genome assembly with in vitro proximity ligation data and whole-genome triplication in lettuce.</title>
        <authorList>
            <person name="Reyes-Chin-Wo S."/>
            <person name="Wang Z."/>
            <person name="Yang X."/>
            <person name="Kozik A."/>
            <person name="Arikit S."/>
            <person name="Song C."/>
            <person name="Xia L."/>
            <person name="Froenicke L."/>
            <person name="Lavelle D.O."/>
            <person name="Truco M.J."/>
            <person name="Xia R."/>
            <person name="Zhu S."/>
            <person name="Xu C."/>
            <person name="Xu H."/>
            <person name="Xu X."/>
            <person name="Cox K."/>
            <person name="Korf I."/>
            <person name="Meyers B.C."/>
            <person name="Michelmore R.W."/>
        </authorList>
    </citation>
    <scope>NUCLEOTIDE SEQUENCE [LARGE SCALE GENOMIC DNA]</scope>
    <source>
        <strain evidence="7">cv. Salinas</strain>
        <tissue evidence="6">Seedlings</tissue>
    </source>
</reference>
<sequence length="820" mass="91297">MKCNLLLLFFLFFRSTFQQQHQSLPLNSTAERAALLQLRASLGLRAIEWPIKPDPCLTWIGLLCQGGHVVGINISGFKRTPLGSRNPKFSVDALANFTKLISFNASGFSLPGSIPNWLGLHLQTLKFLDLSFCEISGAIPSSIGNLSNLSELYLSSNTLNGTIPSTLSLLSQLSVLDLSRNSLTGSIPTQLSNLASLIVLDLSSNSLSGTVPSEFGNLKNLKRMMIRNNNFTGDLPDALCSLPALTFLDASDNNFMGSLPNRSLNPNVTMAVFNLSHNMFYGILTSILRRVSYIDLCYNFLQGRIPYYARDIASLDKNCFRNWSSQRTLKQCAAFYSMTGLPFHNFGLPNGTLPHNPIHDHKTNHKKFISAVILGCIGLIIPFVIFMIPMILCWKRRKMNQIGNGLGGVLVNSFGLNLSGIGEVIAFEKILVATSEFNDANLIKSGHCCDIFKGILENGVNIIVKRFDVHLGKKSCMVELDFFSKVSHPRLVPLLGHCLEKEKEKFIVYKYMPKGDLSSSLYMKNSMDNDRLKSLDWITRLKIAIGAAEILSYLHHECVPPLVHRDIQASSILLDDKYEVRLGSLSKACIQEHNIHSNRITRFLPLHKTSEEGVRATCAYDVYCFGKVLMELVTGKIGISASSDSITKNLLKNMIPYVSVYNKELVTNIMDPTLMVDEDLLKEVWVMAVIAKSCLHPKPSRRPVMRFVLKALENPLKIVVEEQKRLGRVRVDSCRRSVNGNASWRFRSGDVAGGGEGGRGSGSRRGRCLSIRRHSNSKDVFPEPLDVEDEEIVNEEWDGNGNGMNFSSFFDNGNSWDLVD</sequence>
<dbReference type="FunFam" id="3.80.10.10:FF:000383">
    <property type="entry name" value="Leucine-rich repeat receptor protein kinase EMS1"/>
    <property type="match status" value="1"/>
</dbReference>
<dbReference type="PANTHER" id="PTHR48007">
    <property type="entry name" value="LEUCINE-RICH REPEAT RECEPTOR-LIKE PROTEIN KINASE PXC1"/>
    <property type="match status" value="1"/>
</dbReference>
<feature type="transmembrane region" description="Helical" evidence="3">
    <location>
        <begin position="368"/>
        <end position="392"/>
    </location>
</feature>
<dbReference type="InterPro" id="IPR055414">
    <property type="entry name" value="LRR_R13L4/SHOC2-like"/>
</dbReference>
<protein>
    <recommendedName>
        <fullName evidence="5">Protein kinase domain-containing protein</fullName>
    </recommendedName>
</protein>
<dbReference type="GO" id="GO:0005524">
    <property type="term" value="F:ATP binding"/>
    <property type="evidence" value="ECO:0007669"/>
    <property type="project" value="InterPro"/>
</dbReference>
<keyword evidence="3" id="KW-0812">Transmembrane</keyword>
<feature type="chain" id="PRO_5040418736" description="Protein kinase domain-containing protein" evidence="4">
    <location>
        <begin position="19"/>
        <end position="820"/>
    </location>
</feature>
<keyword evidence="3" id="KW-1133">Transmembrane helix</keyword>
<dbReference type="InterPro" id="IPR011009">
    <property type="entry name" value="Kinase-like_dom_sf"/>
</dbReference>
<evidence type="ECO:0000259" key="5">
    <source>
        <dbReference type="PROSITE" id="PS50011"/>
    </source>
</evidence>
<dbReference type="SUPFAM" id="SSF56112">
    <property type="entry name" value="Protein kinase-like (PK-like)"/>
    <property type="match status" value="1"/>
</dbReference>
<dbReference type="InterPro" id="IPR001245">
    <property type="entry name" value="Ser-Thr/Tyr_kinase_cat_dom"/>
</dbReference>
<dbReference type="PRINTS" id="PR00019">
    <property type="entry name" value="LEURICHRPT"/>
</dbReference>
<dbReference type="AlphaFoldDB" id="A0A9R1XB67"/>
<keyword evidence="4" id="KW-0732">Signal</keyword>
<evidence type="ECO:0000313" key="6">
    <source>
        <dbReference type="EMBL" id="KAJ0204064.1"/>
    </source>
</evidence>
<dbReference type="SUPFAM" id="SSF52058">
    <property type="entry name" value="L domain-like"/>
    <property type="match status" value="1"/>
</dbReference>
<comment type="caution">
    <text evidence="6">The sequence shown here is derived from an EMBL/GenBank/DDBJ whole genome shotgun (WGS) entry which is preliminary data.</text>
</comment>
<dbReference type="Gene3D" id="1.10.510.10">
    <property type="entry name" value="Transferase(Phosphotransferase) domain 1"/>
    <property type="match status" value="1"/>
</dbReference>
<gene>
    <name evidence="6" type="ORF">LSAT_V11C500271550</name>
</gene>
<name>A0A9R1XB67_LACSA</name>
<dbReference type="InterPro" id="IPR000719">
    <property type="entry name" value="Prot_kinase_dom"/>
</dbReference>